<accession>A0A1V0M345</accession>
<proteinExistence type="predicted"/>
<geneLocation type="plasmid" evidence="1">
    <name>pYNKP001-dfrA</name>
</geneLocation>
<keyword evidence="1" id="KW-0614">Plasmid</keyword>
<evidence type="ECO:0000313" key="1">
    <source>
        <dbReference type="EMBL" id="ARD69230.1"/>
    </source>
</evidence>
<dbReference type="RefSeq" id="WP_024266357.1">
    <property type="nucleotide sequence ID" value="NZ_CP021328.1"/>
</dbReference>
<dbReference type="PROSITE" id="PS51257">
    <property type="entry name" value="PROKAR_LIPOPROTEIN"/>
    <property type="match status" value="1"/>
</dbReference>
<dbReference type="AlphaFoldDB" id="A0A1V0M345"/>
<protein>
    <recommendedName>
        <fullName evidence="2">Lipoprotein</fullName>
    </recommendedName>
</protein>
<organism evidence="1">
    <name type="scientific">Raoultella ornithinolytica</name>
    <name type="common">Klebsiella ornithinolytica</name>
    <dbReference type="NCBI Taxonomy" id="54291"/>
    <lineage>
        <taxon>Bacteria</taxon>
        <taxon>Pseudomonadati</taxon>
        <taxon>Pseudomonadota</taxon>
        <taxon>Gammaproteobacteria</taxon>
        <taxon>Enterobacterales</taxon>
        <taxon>Enterobacteriaceae</taxon>
        <taxon>Klebsiella/Raoultella group</taxon>
        <taxon>Raoultella</taxon>
    </lineage>
</organism>
<dbReference type="EMBL" id="KY270853">
    <property type="protein sequence ID" value="ARD69230.1"/>
    <property type="molecule type" value="Genomic_DNA"/>
</dbReference>
<sequence length="283" mass="30629">MKKTLTTVLACTLLAGCATQPTSPENRMFTKMHDVYWHSDPQKSLAVNAYSLAGVQVNVEEAENASGGVDEGLASKMLLNTATGAITGGLKAGIGMFTASLYSEADAEYIQTPQFVVFVPNPTKLPYNDSALVKNGAKIIIDAIKDHPKLNNATYSQQIKALSECTISKSFMGPWDTCETKTEVPQSGSNGTTFFKYQVIRPATGSELDELHMKAGNYTVIRYVYFMVKGLSFDTTGFPGFTLMPQTPKTAPGYASVSINGGEYYFIKGGLGYKKFPLKKGID</sequence>
<name>A0A1V0M345_RAOOR</name>
<evidence type="ECO:0008006" key="2">
    <source>
        <dbReference type="Google" id="ProtNLM"/>
    </source>
</evidence>
<reference evidence="1" key="1">
    <citation type="journal article" date="2017" name="Int. J. Antimicrob. Agents">
        <title>Sequencing and comparative genomics analysis of the IncHI2 plasmids pT5282-mphA and p112298-catA and the IncHI5 plasmid pYNKP001-dfrA.</title>
        <authorList>
            <person name="Liang Q."/>
            <person name="Yin Z."/>
            <person name="Zhao Y."/>
            <person name="Liang L."/>
            <person name="Feng J."/>
            <person name="Zhan Z."/>
            <person name="Wang H."/>
            <person name="Song Y."/>
            <person name="Tong Y."/>
            <person name="Wu W."/>
            <person name="Chen W."/>
            <person name="Wang J."/>
            <person name="Jiang L."/>
            <person name="Zhou D."/>
        </authorList>
    </citation>
    <scope>NUCLEOTIDE SEQUENCE</scope>
    <source>
        <strain evidence="1">YNKP001</strain>
        <plasmid evidence="1">pYNKP001-dfrA</plasmid>
    </source>
</reference>
<dbReference type="GeneID" id="93756804"/>